<keyword evidence="1" id="KW-0175">Coiled coil</keyword>
<evidence type="ECO:0000256" key="2">
    <source>
        <dbReference type="SAM" id="SignalP"/>
    </source>
</evidence>
<sequence>MKKWTYLLSGILIGVLITTSGSALAAQVQSLIGKKVTGEYTVIVDSKTLTDKGAIIDSRANIPVRAFADAIGAEVKVSGKTITVTTNAGSKETSGNADSSTTNIFIGRTKQQLEDSKKVLENDMLPPTLKERAELVEEIEKLKKSGSAEALKKKEEQLASKDALIEKFNNELKQVEAALKLLQN</sequence>
<gene>
    <name evidence="4" type="ORF">EJP82_03190</name>
</gene>
<feature type="domain" description="Copper amine oxidase-like N-terminal" evidence="3">
    <location>
        <begin position="50"/>
        <end position="119"/>
    </location>
</feature>
<evidence type="ECO:0000259" key="3">
    <source>
        <dbReference type="Pfam" id="PF07833"/>
    </source>
</evidence>
<feature type="signal peptide" evidence="2">
    <location>
        <begin position="1"/>
        <end position="25"/>
    </location>
</feature>
<comment type="caution">
    <text evidence="4">The sequence shown here is derived from an EMBL/GenBank/DDBJ whole genome shotgun (WGS) entry which is preliminary data.</text>
</comment>
<evidence type="ECO:0000313" key="5">
    <source>
        <dbReference type="Proteomes" id="UP000279446"/>
    </source>
</evidence>
<dbReference type="OrthoDB" id="2616834at2"/>
<feature type="coiled-coil region" evidence="1">
    <location>
        <begin position="151"/>
        <end position="178"/>
    </location>
</feature>
<feature type="chain" id="PRO_5018621118" evidence="2">
    <location>
        <begin position="26"/>
        <end position="184"/>
    </location>
</feature>
<evidence type="ECO:0000313" key="4">
    <source>
        <dbReference type="EMBL" id="RUT48158.1"/>
    </source>
</evidence>
<dbReference type="AlphaFoldDB" id="A0A3S1BV45"/>
<evidence type="ECO:0000256" key="1">
    <source>
        <dbReference type="SAM" id="Coils"/>
    </source>
</evidence>
<organism evidence="4 5">
    <name type="scientific">Paenibacillus anaericanus</name>
    <dbReference type="NCBI Taxonomy" id="170367"/>
    <lineage>
        <taxon>Bacteria</taxon>
        <taxon>Bacillati</taxon>
        <taxon>Bacillota</taxon>
        <taxon>Bacilli</taxon>
        <taxon>Bacillales</taxon>
        <taxon>Paenibacillaceae</taxon>
        <taxon>Paenibacillus</taxon>
    </lineage>
</organism>
<name>A0A3S1BV45_9BACL</name>
<dbReference type="Proteomes" id="UP000279446">
    <property type="component" value="Unassembled WGS sequence"/>
</dbReference>
<protein>
    <submittedName>
        <fullName evidence="4">Copper amine oxidase</fullName>
    </submittedName>
</protein>
<keyword evidence="2" id="KW-0732">Signal</keyword>
<accession>A0A3S1BV45</accession>
<dbReference type="Pfam" id="PF07833">
    <property type="entry name" value="Cu_amine_oxidN1"/>
    <property type="match status" value="1"/>
</dbReference>
<keyword evidence="5" id="KW-1185">Reference proteome</keyword>
<reference evidence="4 5" key="1">
    <citation type="submission" date="2018-12" db="EMBL/GenBank/DDBJ databases">
        <authorList>
            <person name="Sun L."/>
            <person name="Chen Z."/>
        </authorList>
    </citation>
    <scope>NUCLEOTIDE SEQUENCE [LARGE SCALE GENOMIC DNA]</scope>
    <source>
        <strain evidence="4 5">DSM 15890</strain>
    </source>
</reference>
<dbReference type="EMBL" id="RZNY01000002">
    <property type="protein sequence ID" value="RUT48158.1"/>
    <property type="molecule type" value="Genomic_DNA"/>
</dbReference>
<proteinExistence type="predicted"/>
<dbReference type="InterPro" id="IPR012854">
    <property type="entry name" value="Cu_amine_oxidase-like_N"/>
</dbReference>
<dbReference type="RefSeq" id="WP_127190578.1">
    <property type="nucleotide sequence ID" value="NZ_JAUSSS010000002.1"/>
</dbReference>